<dbReference type="SUPFAM" id="SSF51445">
    <property type="entry name" value="(Trans)glycosidases"/>
    <property type="match status" value="1"/>
</dbReference>
<feature type="active site" description="Nucleophile" evidence="7">
    <location>
        <position position="232"/>
    </location>
</feature>
<evidence type="ECO:0000256" key="2">
    <source>
        <dbReference type="ARBA" id="ARBA00008061"/>
    </source>
</evidence>
<dbReference type="PIRSF" id="PIRSF001021">
    <property type="entry name" value="Alph-amls_thrmst"/>
    <property type="match status" value="1"/>
</dbReference>
<dbReference type="OrthoDB" id="9806009at2"/>
<evidence type="ECO:0000256" key="4">
    <source>
        <dbReference type="ARBA" id="ARBA00022801"/>
    </source>
</evidence>
<evidence type="ECO:0000313" key="13">
    <source>
        <dbReference type="Proteomes" id="UP000238314"/>
    </source>
</evidence>
<dbReference type="STRING" id="551459.SAMN05421796_10433"/>
<dbReference type="GO" id="GO:0005509">
    <property type="term" value="F:calcium ion binding"/>
    <property type="evidence" value="ECO:0007669"/>
    <property type="project" value="InterPro"/>
</dbReference>
<evidence type="ECO:0000313" key="10">
    <source>
        <dbReference type="EMBL" id="PQA98221.1"/>
    </source>
</evidence>
<keyword evidence="6" id="KW-0326">Glycosidase</keyword>
<dbReference type="Gene3D" id="2.40.30.140">
    <property type="match status" value="1"/>
</dbReference>
<reference evidence="10 13" key="1">
    <citation type="submission" date="2016-11" db="EMBL/GenBank/DDBJ databases">
        <title>Whole genomes of Flavobacteriaceae.</title>
        <authorList>
            <person name="Stine C."/>
            <person name="Li C."/>
            <person name="Tadesse D."/>
        </authorList>
    </citation>
    <scope>NUCLEOTIDE SEQUENCE [LARGE SCALE GENOMIC DNA]</scope>
    <source>
        <strain evidence="10 13">DSM 21068</strain>
    </source>
</reference>
<feature type="binding site" evidence="8">
    <location>
        <position position="236"/>
    </location>
    <ligand>
        <name>Ca(2+)</name>
        <dbReference type="ChEBI" id="CHEBI:29108"/>
        <label>1</label>
    </ligand>
</feature>
<protein>
    <submittedName>
        <fullName evidence="11">Alpha-amylase</fullName>
    </submittedName>
</protein>
<keyword evidence="8" id="KW-0106">Calcium</keyword>
<dbReference type="EMBL" id="FTOJ01000004">
    <property type="protein sequence ID" value="SIS81969.1"/>
    <property type="molecule type" value="Genomic_DNA"/>
</dbReference>
<dbReference type="InterPro" id="IPR015237">
    <property type="entry name" value="Alpha-amylase_C_pro"/>
</dbReference>
<name>A0A1N7M7K7_9FLAO</name>
<dbReference type="GO" id="GO:0004553">
    <property type="term" value="F:hydrolase activity, hydrolyzing O-glycosyl compounds"/>
    <property type="evidence" value="ECO:0007669"/>
    <property type="project" value="InterPro"/>
</dbReference>
<dbReference type="EMBL" id="MUGO01000001">
    <property type="protein sequence ID" value="PQA98221.1"/>
    <property type="molecule type" value="Genomic_DNA"/>
</dbReference>
<dbReference type="SUPFAM" id="SSF51011">
    <property type="entry name" value="Glycosyl hydrolase domain"/>
    <property type="match status" value="1"/>
</dbReference>
<dbReference type="CDD" id="cd11318">
    <property type="entry name" value="AmyAc_bac_fung_AmyA"/>
    <property type="match status" value="1"/>
</dbReference>
<keyword evidence="4" id="KW-0378">Hydrolase</keyword>
<feature type="binding site" evidence="8">
    <location>
        <position position="201"/>
    </location>
    <ligand>
        <name>Ca(2+)</name>
        <dbReference type="ChEBI" id="CHEBI:29108"/>
        <label>1</label>
    </ligand>
</feature>
<evidence type="ECO:0000256" key="3">
    <source>
        <dbReference type="ARBA" id="ARBA00022723"/>
    </source>
</evidence>
<accession>A0A1N7M7K7</accession>
<dbReference type="Gene3D" id="3.20.20.80">
    <property type="entry name" value="Glycosidases"/>
    <property type="match status" value="1"/>
</dbReference>
<dbReference type="NCBIfam" id="NF006968">
    <property type="entry name" value="PRK09441.1-1"/>
    <property type="match status" value="1"/>
</dbReference>
<reference evidence="12" key="2">
    <citation type="submission" date="2017-01" db="EMBL/GenBank/DDBJ databases">
        <authorList>
            <person name="Varghese N."/>
            <person name="Submissions S."/>
        </authorList>
    </citation>
    <scope>NUCLEOTIDE SEQUENCE [LARGE SCALE GENOMIC DNA]</scope>
    <source>
        <strain evidence="12">DSM 21068</strain>
    </source>
</reference>
<evidence type="ECO:0000256" key="7">
    <source>
        <dbReference type="PIRSR" id="PIRSR001021-1"/>
    </source>
</evidence>
<dbReference type="InterPro" id="IPR017853">
    <property type="entry name" value="GH"/>
</dbReference>
<proteinExistence type="inferred from homology"/>
<comment type="cofactor">
    <cofactor evidence="1">
        <name>Ca(2+)</name>
        <dbReference type="ChEBI" id="CHEBI:29108"/>
    </cofactor>
</comment>
<dbReference type="InterPro" id="IPR013776">
    <property type="entry name" value="A-amylase_thermo"/>
</dbReference>
<evidence type="ECO:0000256" key="5">
    <source>
        <dbReference type="ARBA" id="ARBA00023277"/>
    </source>
</evidence>
<evidence type="ECO:0000313" key="12">
    <source>
        <dbReference type="Proteomes" id="UP000186246"/>
    </source>
</evidence>
<sequence length="493" mass="57169">MNQTMIQFFHWYTEGEGKLWKHAEEQADYLSQLGITSVWFPPAYKSTNGGNSVGYDAYDLFDLGEFDQKNSVPTKYGTKEDYTKAIKALKEKNIQVIVDIVLGHKAGGDELEKFKVVKVDENNRDKIISSEIEIESYTKFTFPGRGKKYSDFEWNFTCFSGVDYAEGKESHIYKIKSEYGDDWEKMIDDEKGNYDYLMYNDVEHRNPHVREELNNWANWYFQQTNFDGVRLDALKHISFEFYKEWLTMLRSNSEKNIFAVGEYWAPGQLSLLQKYIEATEGCMSLFDSSLQNNFHTASQEGDSYDMRNIFTETLTDADPMHSVSLVDNHDTQPLQDLEAPVEEWFKPIAYALILLREKGYPCVFYPDLYGASYKDNGNDGNEYEITLNKVDGIEELLKARKNNAYGLQRDYFEDANCLGWTREGDDEHHGCAVVLSNKDQYEKPMEMGERYIGKTFFDVLGRFEDKVIIDENGWGNFKVPAGNVSVWLVESEK</sequence>
<keyword evidence="13" id="KW-1185">Reference proteome</keyword>
<evidence type="ECO:0000256" key="1">
    <source>
        <dbReference type="ARBA" id="ARBA00001913"/>
    </source>
</evidence>
<dbReference type="Gene3D" id="2.60.40.1180">
    <property type="entry name" value="Golgi alpha-mannosidase II"/>
    <property type="match status" value="1"/>
</dbReference>
<reference evidence="11" key="3">
    <citation type="submission" date="2017-01" db="EMBL/GenBank/DDBJ databases">
        <authorList>
            <person name="Mah S.A."/>
            <person name="Swanson W.J."/>
            <person name="Moy G.W."/>
            <person name="Vacquier V.D."/>
        </authorList>
    </citation>
    <scope>NUCLEOTIDE SEQUENCE [LARGE SCALE GENOMIC DNA]</scope>
    <source>
        <strain evidence="11">DSM 21068</strain>
    </source>
</reference>
<dbReference type="InterPro" id="IPR013780">
    <property type="entry name" value="Glyco_hydro_b"/>
</dbReference>
<dbReference type="Proteomes" id="UP000186246">
    <property type="component" value="Unassembled WGS sequence"/>
</dbReference>
<evidence type="ECO:0000256" key="8">
    <source>
        <dbReference type="PIRSR" id="PIRSR001021-2"/>
    </source>
</evidence>
<dbReference type="InterPro" id="IPR006047">
    <property type="entry name" value="GH13_cat_dom"/>
</dbReference>
<evidence type="ECO:0000259" key="9">
    <source>
        <dbReference type="SMART" id="SM00642"/>
    </source>
</evidence>
<evidence type="ECO:0000256" key="6">
    <source>
        <dbReference type="ARBA" id="ARBA00023295"/>
    </source>
</evidence>
<keyword evidence="3 8" id="KW-0479">Metal-binding</keyword>
<feature type="active site" description="Proton donor" evidence="7">
    <location>
        <position position="262"/>
    </location>
</feature>
<dbReference type="AlphaFoldDB" id="A0A1N7M7K7"/>
<dbReference type="Pfam" id="PF00128">
    <property type="entry name" value="Alpha-amylase"/>
    <property type="match status" value="1"/>
</dbReference>
<evidence type="ECO:0000313" key="11">
    <source>
        <dbReference type="EMBL" id="SIS81969.1"/>
    </source>
</evidence>
<dbReference type="SMART" id="SM00642">
    <property type="entry name" value="Aamy"/>
    <property type="match status" value="1"/>
</dbReference>
<feature type="binding site" evidence="8">
    <location>
        <position position="195"/>
    </location>
    <ligand>
        <name>Ca(2+)</name>
        <dbReference type="ChEBI" id="CHEBI:29108"/>
        <label>1</label>
    </ligand>
</feature>
<dbReference type="GO" id="GO:0005975">
    <property type="term" value="P:carbohydrate metabolic process"/>
    <property type="evidence" value="ECO:0007669"/>
    <property type="project" value="InterPro"/>
</dbReference>
<keyword evidence="5" id="KW-0119">Carbohydrate metabolism</keyword>
<organism evidence="11 12">
    <name type="scientific">Chryseobacterium piscicola</name>
    <dbReference type="NCBI Taxonomy" id="551459"/>
    <lineage>
        <taxon>Bacteria</taxon>
        <taxon>Pseudomonadati</taxon>
        <taxon>Bacteroidota</taxon>
        <taxon>Flavobacteriia</taxon>
        <taxon>Flavobacteriales</taxon>
        <taxon>Weeksellaceae</taxon>
        <taxon>Chryseobacterium group</taxon>
        <taxon>Chryseobacterium</taxon>
    </lineage>
</organism>
<dbReference type="NCBIfam" id="NF006969">
    <property type="entry name" value="PRK09441.1-2"/>
    <property type="match status" value="1"/>
</dbReference>
<dbReference type="Proteomes" id="UP000238314">
    <property type="component" value="Unassembled WGS sequence"/>
</dbReference>
<dbReference type="Pfam" id="PF09154">
    <property type="entry name" value="Alpha-amy_C_pro"/>
    <property type="match status" value="1"/>
</dbReference>
<dbReference type="PANTHER" id="PTHR43447">
    <property type="entry name" value="ALPHA-AMYLASE"/>
    <property type="match status" value="1"/>
</dbReference>
<feature type="domain" description="Glycosyl hydrolase family 13 catalytic" evidence="9">
    <location>
        <begin position="3"/>
        <end position="400"/>
    </location>
</feature>
<comment type="similarity">
    <text evidence="2">Belongs to the glycosyl hydrolase 13 family.</text>
</comment>
<gene>
    <name evidence="10" type="ORF">B0A70_01170</name>
    <name evidence="11" type="ORF">SAMN05421796_10433</name>
</gene>